<dbReference type="PRINTS" id="PR00081">
    <property type="entry name" value="GDHRDH"/>
</dbReference>
<comment type="similarity">
    <text evidence="1">Belongs to the short-chain dehydrogenases/reductases (SDR) family.</text>
</comment>
<dbReference type="AlphaFoldDB" id="A0A516H389"/>
<keyword evidence="2" id="KW-0521">NADP</keyword>
<dbReference type="CDD" id="cd05369">
    <property type="entry name" value="TER_DECR_SDR_a"/>
    <property type="match status" value="1"/>
</dbReference>
<evidence type="ECO:0000256" key="2">
    <source>
        <dbReference type="ARBA" id="ARBA00022857"/>
    </source>
</evidence>
<dbReference type="KEGG" id="fer:FNB15_13610"/>
<dbReference type="InterPro" id="IPR002347">
    <property type="entry name" value="SDR_fam"/>
</dbReference>
<dbReference type="FunFam" id="3.40.50.720:FF:000084">
    <property type="entry name" value="Short-chain dehydrogenase reductase"/>
    <property type="match status" value="1"/>
</dbReference>
<accession>A0A516H389</accession>
<evidence type="ECO:0000313" key="5">
    <source>
        <dbReference type="Proteomes" id="UP000317496"/>
    </source>
</evidence>
<organism evidence="4 5">
    <name type="scientific">Ferrovibrio terrae</name>
    <dbReference type="NCBI Taxonomy" id="2594003"/>
    <lineage>
        <taxon>Bacteria</taxon>
        <taxon>Pseudomonadati</taxon>
        <taxon>Pseudomonadota</taxon>
        <taxon>Alphaproteobacteria</taxon>
        <taxon>Rhodospirillales</taxon>
        <taxon>Rhodospirillaceae</taxon>
        <taxon>Ferrovibrio</taxon>
    </lineage>
</organism>
<dbReference type="Proteomes" id="UP000317496">
    <property type="component" value="Chromosome"/>
</dbReference>
<reference evidence="4 5" key="1">
    <citation type="submission" date="2019-07" db="EMBL/GenBank/DDBJ databases">
        <title>Genome sequencing for Ferrovibrio sp. K5.</title>
        <authorList>
            <person name="Park S.-J."/>
        </authorList>
    </citation>
    <scope>NUCLEOTIDE SEQUENCE [LARGE SCALE GENOMIC DNA]</scope>
    <source>
        <strain evidence="4 5">K5</strain>
    </source>
</reference>
<dbReference type="GO" id="GO:0008670">
    <property type="term" value="F:2,4-dienoyl-CoA reductase (NADPH) activity"/>
    <property type="evidence" value="ECO:0007669"/>
    <property type="project" value="InterPro"/>
</dbReference>
<keyword evidence="5" id="KW-1185">Reference proteome</keyword>
<dbReference type="GO" id="GO:0009062">
    <property type="term" value="P:fatty acid catabolic process"/>
    <property type="evidence" value="ECO:0007669"/>
    <property type="project" value="InterPro"/>
</dbReference>
<gene>
    <name evidence="4" type="ORF">FNB15_13610</name>
</gene>
<evidence type="ECO:0000256" key="3">
    <source>
        <dbReference type="ARBA" id="ARBA00023002"/>
    </source>
</evidence>
<keyword evidence="3" id="KW-0560">Oxidoreductase</keyword>
<dbReference type="PANTHER" id="PTHR43296">
    <property type="entry name" value="PEROXISOMAL 2,4-DIENOYL-COA REDUCTASE"/>
    <property type="match status" value="1"/>
</dbReference>
<dbReference type="InterPro" id="IPR036291">
    <property type="entry name" value="NAD(P)-bd_dom_sf"/>
</dbReference>
<dbReference type="OrthoDB" id="9797020at2"/>
<dbReference type="Gene3D" id="3.40.50.720">
    <property type="entry name" value="NAD(P)-binding Rossmann-like Domain"/>
    <property type="match status" value="1"/>
</dbReference>
<dbReference type="EMBL" id="CP041636">
    <property type="protein sequence ID" value="QDO98243.1"/>
    <property type="molecule type" value="Genomic_DNA"/>
</dbReference>
<dbReference type="RefSeq" id="WP_144069224.1">
    <property type="nucleotide sequence ID" value="NZ_CP041636.1"/>
</dbReference>
<dbReference type="PANTHER" id="PTHR43296:SF2">
    <property type="entry name" value="PEROXISOMAL 2,4-DIENOYL-COA REDUCTASE [(3E)-ENOYL-COA-PRODUCING]"/>
    <property type="match status" value="1"/>
</dbReference>
<dbReference type="Pfam" id="PF13561">
    <property type="entry name" value="adh_short_C2"/>
    <property type="match status" value="1"/>
</dbReference>
<name>A0A516H389_9PROT</name>
<evidence type="ECO:0000256" key="1">
    <source>
        <dbReference type="ARBA" id="ARBA00006484"/>
    </source>
</evidence>
<dbReference type="InterPro" id="IPR045017">
    <property type="entry name" value="DECR2-like"/>
</dbReference>
<evidence type="ECO:0000313" key="4">
    <source>
        <dbReference type="EMBL" id="QDO98243.1"/>
    </source>
</evidence>
<proteinExistence type="inferred from homology"/>
<sequence>MFRNDLFKGKRILITGGGTGLGKAMARRLMELGAELHICGRREGVLQDTAKELAAETGGAIHAHPCDIRVAQAVDEMVETIWQTHGPLDGLVNNAAGNFISRSEDLSPRGFDAIANIVLHGSFYVTQAVGKRWIATKRSGSVVSIVTTWVWTGSAFVVPSAMSKAGIAAMTQSLAVEWGPKGIRLNAIAPGPFPTEGMTKRLAPTEALEKRMIGAIPMRRVGDLPELANLAAFLLADEVGYVTGEVIAIDGGQWLNTAGGFGALTDLSDDEWQEIRANIAATNAKDKAQRTV</sequence>
<protein>
    <submittedName>
        <fullName evidence="4">SDR family oxidoreductase</fullName>
    </submittedName>
</protein>
<dbReference type="SUPFAM" id="SSF51735">
    <property type="entry name" value="NAD(P)-binding Rossmann-fold domains"/>
    <property type="match status" value="1"/>
</dbReference>